<keyword evidence="3" id="KW-1185">Reference proteome</keyword>
<sequence>MPSLPPERVPIVTAILSTLSVAFVFSAAGGYVPSSVLPGAPSAVLDAIPTVNVLVSAVAIATIVTGWRAIRRGHVRSHRRAMLSAVGLFVTFLTLYLYRLIVTGGAAAFDGPAAVYRFVYLPILIGHIGLAIVCIPLLYYTIGLAASHDVASLRETAHARVGRVAAALWITSFSLGIVVYLLGRVVFG</sequence>
<dbReference type="PANTHER" id="PTHR37692">
    <property type="entry name" value="HYPOTHETICAL MEMBRANE SPANNING PROTEIN"/>
    <property type="match status" value="1"/>
</dbReference>
<dbReference type="RefSeq" id="WP_256531072.1">
    <property type="nucleotide sequence ID" value="NZ_CP101824.1"/>
</dbReference>
<feature type="transmembrane region" description="Helical" evidence="1">
    <location>
        <begin position="12"/>
        <end position="31"/>
    </location>
</feature>
<reference evidence="2 3" key="1">
    <citation type="journal article" date="2019" name="Int. J. Syst. Evol. Microbiol.">
        <title>The Global Catalogue of Microorganisms (GCM) 10K type strain sequencing project: providing services to taxonomists for standard genome sequencing and annotation.</title>
        <authorList>
            <consortium name="The Broad Institute Genomics Platform"/>
            <consortium name="The Broad Institute Genome Sequencing Center for Infectious Disease"/>
            <person name="Wu L."/>
            <person name="Ma J."/>
        </authorList>
    </citation>
    <scope>NUCLEOTIDE SEQUENCE [LARGE SCALE GENOMIC DNA]</scope>
    <source>
        <strain evidence="2 3">IBRC-M 10256</strain>
    </source>
</reference>
<keyword evidence="1" id="KW-1133">Transmembrane helix</keyword>
<dbReference type="EMBL" id="JBHSAQ010000006">
    <property type="protein sequence ID" value="MFC3958732.1"/>
    <property type="molecule type" value="Genomic_DNA"/>
</dbReference>
<feature type="transmembrane region" description="Helical" evidence="1">
    <location>
        <begin position="161"/>
        <end position="182"/>
    </location>
</feature>
<evidence type="ECO:0000256" key="1">
    <source>
        <dbReference type="SAM" id="Phobius"/>
    </source>
</evidence>
<gene>
    <name evidence="2" type="ORF">ACFOUR_10180</name>
</gene>
<dbReference type="InterPro" id="IPR007352">
    <property type="entry name" value="DUF420"/>
</dbReference>
<evidence type="ECO:0000313" key="3">
    <source>
        <dbReference type="Proteomes" id="UP001595846"/>
    </source>
</evidence>
<name>A0ABD5NNT4_9EURY</name>
<protein>
    <submittedName>
        <fullName evidence="2">DUF420 domain-containing protein</fullName>
    </submittedName>
</protein>
<dbReference type="PANTHER" id="PTHR37692:SF1">
    <property type="entry name" value="DUF420 DOMAIN-CONTAINING PROTEIN"/>
    <property type="match status" value="1"/>
</dbReference>
<comment type="caution">
    <text evidence="2">The sequence shown here is derived from an EMBL/GenBank/DDBJ whole genome shotgun (WGS) entry which is preliminary data.</text>
</comment>
<evidence type="ECO:0000313" key="2">
    <source>
        <dbReference type="EMBL" id="MFC3958732.1"/>
    </source>
</evidence>
<keyword evidence="1" id="KW-0472">Membrane</keyword>
<dbReference type="AlphaFoldDB" id="A0ABD5NNT4"/>
<dbReference type="GeneID" id="73903788"/>
<feature type="transmembrane region" description="Helical" evidence="1">
    <location>
        <begin position="51"/>
        <end position="69"/>
    </location>
</feature>
<feature type="transmembrane region" description="Helical" evidence="1">
    <location>
        <begin position="81"/>
        <end position="98"/>
    </location>
</feature>
<proteinExistence type="predicted"/>
<keyword evidence="1" id="KW-0812">Transmembrane</keyword>
<dbReference type="Proteomes" id="UP001595846">
    <property type="component" value="Unassembled WGS sequence"/>
</dbReference>
<accession>A0ABD5NNT4</accession>
<organism evidence="2 3">
    <name type="scientific">Halovivax cerinus</name>
    <dbReference type="NCBI Taxonomy" id="1487865"/>
    <lineage>
        <taxon>Archaea</taxon>
        <taxon>Methanobacteriati</taxon>
        <taxon>Methanobacteriota</taxon>
        <taxon>Stenosarchaea group</taxon>
        <taxon>Halobacteria</taxon>
        <taxon>Halobacteriales</taxon>
        <taxon>Natrialbaceae</taxon>
        <taxon>Halovivax</taxon>
    </lineage>
</organism>
<feature type="transmembrane region" description="Helical" evidence="1">
    <location>
        <begin position="118"/>
        <end position="140"/>
    </location>
</feature>
<dbReference type="Pfam" id="PF04238">
    <property type="entry name" value="DUF420"/>
    <property type="match status" value="1"/>
</dbReference>